<evidence type="ECO:0000313" key="1">
    <source>
        <dbReference type="EMBL" id="OKS86390.1"/>
    </source>
</evidence>
<dbReference type="EMBL" id="MPPL01000001">
    <property type="protein sequence ID" value="OKS86390.1"/>
    <property type="molecule type" value="Genomic_DNA"/>
</dbReference>
<dbReference type="AlphaFoldDB" id="A0A1Q5ZXA7"/>
<proteinExistence type="predicted"/>
<evidence type="ECO:0000313" key="2">
    <source>
        <dbReference type="Proteomes" id="UP000186720"/>
    </source>
</evidence>
<protein>
    <submittedName>
        <fullName evidence="1">Uncharacterized protein</fullName>
    </submittedName>
</protein>
<name>A0A1Q5ZXA7_9SPHI</name>
<comment type="caution">
    <text evidence="1">The sequence shown here is derived from an EMBL/GenBank/DDBJ whole genome shotgun (WGS) entry which is preliminary data.</text>
</comment>
<accession>A0A1Q5ZXA7</accession>
<reference evidence="1 2" key="1">
    <citation type="submission" date="2016-11" db="EMBL/GenBank/DDBJ databases">
        <title>Whole Genome Sequencing of Mucilaginibacter polytrichastri RG4-7(T) isolated from the moss sample.</title>
        <authorList>
            <person name="Li Y."/>
        </authorList>
    </citation>
    <scope>NUCLEOTIDE SEQUENCE [LARGE SCALE GENOMIC DNA]</scope>
    <source>
        <strain evidence="1 2">RG4-7</strain>
    </source>
</reference>
<organism evidence="1 2">
    <name type="scientific">Mucilaginibacter polytrichastri</name>
    <dbReference type="NCBI Taxonomy" id="1302689"/>
    <lineage>
        <taxon>Bacteria</taxon>
        <taxon>Pseudomonadati</taxon>
        <taxon>Bacteroidota</taxon>
        <taxon>Sphingobacteriia</taxon>
        <taxon>Sphingobacteriales</taxon>
        <taxon>Sphingobacteriaceae</taxon>
        <taxon>Mucilaginibacter</taxon>
    </lineage>
</organism>
<gene>
    <name evidence="1" type="ORF">RG47T_1846</name>
</gene>
<sequence>MTGSSKKTTKINGEKMRQLADYIKTNIPGCGFALIAFEVESIANANYISNVQDDFMIQTLEHQLNAMKTGKTFLTPEDTITVE</sequence>
<dbReference type="Proteomes" id="UP000186720">
    <property type="component" value="Unassembled WGS sequence"/>
</dbReference>
<keyword evidence="2" id="KW-1185">Reference proteome</keyword>